<evidence type="ECO:0000313" key="1">
    <source>
        <dbReference type="EnsemblPlants" id="Pp3c21_12500V3.1"/>
    </source>
</evidence>
<proteinExistence type="predicted"/>
<sequence>MSQGDVRAKGFPAVLSQLYSRIPSVGH</sequence>
<dbReference type="AlphaFoldDB" id="A0A7I4C858"/>
<accession>A0A7I4C858</accession>
<dbReference type="InParanoid" id="A0A7I4C858"/>
<dbReference type="EMBL" id="ABEU02000021">
    <property type="status" value="NOT_ANNOTATED_CDS"/>
    <property type="molecule type" value="Genomic_DNA"/>
</dbReference>
<reference evidence="1 2" key="2">
    <citation type="journal article" date="2018" name="Plant J.">
        <title>The Physcomitrella patens chromosome-scale assembly reveals moss genome structure and evolution.</title>
        <authorList>
            <person name="Lang D."/>
            <person name="Ullrich K.K."/>
            <person name="Murat F."/>
            <person name="Fuchs J."/>
            <person name="Jenkins J."/>
            <person name="Haas F.B."/>
            <person name="Piednoel M."/>
            <person name="Gundlach H."/>
            <person name="Van Bel M."/>
            <person name="Meyberg R."/>
            <person name="Vives C."/>
            <person name="Morata J."/>
            <person name="Symeonidi A."/>
            <person name="Hiss M."/>
            <person name="Muchero W."/>
            <person name="Kamisugi Y."/>
            <person name="Saleh O."/>
            <person name="Blanc G."/>
            <person name="Decker E.L."/>
            <person name="van Gessel N."/>
            <person name="Grimwood J."/>
            <person name="Hayes R.D."/>
            <person name="Graham S.W."/>
            <person name="Gunter L.E."/>
            <person name="McDaniel S.F."/>
            <person name="Hoernstein S.N.W."/>
            <person name="Larsson A."/>
            <person name="Li F.W."/>
            <person name="Perroud P.F."/>
            <person name="Phillips J."/>
            <person name="Ranjan P."/>
            <person name="Rokshar D.S."/>
            <person name="Rothfels C.J."/>
            <person name="Schneider L."/>
            <person name="Shu S."/>
            <person name="Stevenson D.W."/>
            <person name="Thummler F."/>
            <person name="Tillich M."/>
            <person name="Villarreal Aguilar J.C."/>
            <person name="Widiez T."/>
            <person name="Wong G.K."/>
            <person name="Wymore A."/>
            <person name="Zhang Y."/>
            <person name="Zimmer A.D."/>
            <person name="Quatrano R.S."/>
            <person name="Mayer K.F.X."/>
            <person name="Goodstein D."/>
            <person name="Casacuberta J.M."/>
            <person name="Vandepoele K."/>
            <person name="Reski R."/>
            <person name="Cuming A.C."/>
            <person name="Tuskan G.A."/>
            <person name="Maumus F."/>
            <person name="Salse J."/>
            <person name="Schmutz J."/>
            <person name="Rensing S.A."/>
        </authorList>
    </citation>
    <scope>NUCLEOTIDE SEQUENCE [LARGE SCALE GENOMIC DNA]</scope>
    <source>
        <strain evidence="1 2">cv. Gransden 2004</strain>
    </source>
</reference>
<keyword evidence="2" id="KW-1185">Reference proteome</keyword>
<reference evidence="1 2" key="1">
    <citation type="journal article" date="2008" name="Science">
        <title>The Physcomitrella genome reveals evolutionary insights into the conquest of land by plants.</title>
        <authorList>
            <person name="Rensing S."/>
            <person name="Lang D."/>
            <person name="Zimmer A."/>
            <person name="Terry A."/>
            <person name="Salamov A."/>
            <person name="Shapiro H."/>
            <person name="Nishiyama T."/>
            <person name="Perroud P.-F."/>
            <person name="Lindquist E."/>
            <person name="Kamisugi Y."/>
            <person name="Tanahashi T."/>
            <person name="Sakakibara K."/>
            <person name="Fujita T."/>
            <person name="Oishi K."/>
            <person name="Shin-I T."/>
            <person name="Kuroki Y."/>
            <person name="Toyoda A."/>
            <person name="Suzuki Y."/>
            <person name="Hashimoto A."/>
            <person name="Yamaguchi K."/>
            <person name="Sugano A."/>
            <person name="Kohara Y."/>
            <person name="Fujiyama A."/>
            <person name="Anterola A."/>
            <person name="Aoki S."/>
            <person name="Ashton N."/>
            <person name="Barbazuk W.B."/>
            <person name="Barker E."/>
            <person name="Bennetzen J."/>
            <person name="Bezanilla M."/>
            <person name="Blankenship R."/>
            <person name="Cho S.H."/>
            <person name="Dutcher S."/>
            <person name="Estelle M."/>
            <person name="Fawcett J.A."/>
            <person name="Gundlach H."/>
            <person name="Hanada K."/>
            <person name="Heyl A."/>
            <person name="Hicks K.A."/>
            <person name="Hugh J."/>
            <person name="Lohr M."/>
            <person name="Mayer K."/>
            <person name="Melkozernov A."/>
            <person name="Murata T."/>
            <person name="Nelson D."/>
            <person name="Pils B."/>
            <person name="Prigge M."/>
            <person name="Reiss B."/>
            <person name="Renner T."/>
            <person name="Rombauts S."/>
            <person name="Rushton P."/>
            <person name="Sanderfoot A."/>
            <person name="Schween G."/>
            <person name="Shiu S.-H."/>
            <person name="Stueber K."/>
            <person name="Theodoulou F.L."/>
            <person name="Tu H."/>
            <person name="Van de Peer Y."/>
            <person name="Verrier P.J."/>
            <person name="Waters E."/>
            <person name="Wood A."/>
            <person name="Yang L."/>
            <person name="Cove D."/>
            <person name="Cuming A."/>
            <person name="Hasebe M."/>
            <person name="Lucas S."/>
            <person name="Mishler D.B."/>
            <person name="Reski R."/>
            <person name="Grigoriev I."/>
            <person name="Quatrano R.S."/>
            <person name="Boore J.L."/>
        </authorList>
    </citation>
    <scope>NUCLEOTIDE SEQUENCE [LARGE SCALE GENOMIC DNA]</scope>
    <source>
        <strain evidence="1 2">cv. Gransden 2004</strain>
    </source>
</reference>
<evidence type="ECO:0000313" key="2">
    <source>
        <dbReference type="Proteomes" id="UP000006727"/>
    </source>
</evidence>
<protein>
    <submittedName>
        <fullName evidence="1">Uncharacterized protein</fullName>
    </submittedName>
</protein>
<dbReference type="Gramene" id="Pp3c21_12500V3.1">
    <property type="protein sequence ID" value="Pp3c21_12500V3.1"/>
    <property type="gene ID" value="Pp3c21_12500"/>
</dbReference>
<dbReference type="Proteomes" id="UP000006727">
    <property type="component" value="Chromosome 21"/>
</dbReference>
<organism evidence="1 2">
    <name type="scientific">Physcomitrium patens</name>
    <name type="common">Spreading-leaved earth moss</name>
    <name type="synonym">Physcomitrella patens</name>
    <dbReference type="NCBI Taxonomy" id="3218"/>
    <lineage>
        <taxon>Eukaryota</taxon>
        <taxon>Viridiplantae</taxon>
        <taxon>Streptophyta</taxon>
        <taxon>Embryophyta</taxon>
        <taxon>Bryophyta</taxon>
        <taxon>Bryophytina</taxon>
        <taxon>Bryopsida</taxon>
        <taxon>Funariidae</taxon>
        <taxon>Funariales</taxon>
        <taxon>Funariaceae</taxon>
        <taxon>Physcomitrium</taxon>
    </lineage>
</organism>
<name>A0A7I4C858_PHYPA</name>
<reference evidence="1" key="3">
    <citation type="submission" date="2020-12" db="UniProtKB">
        <authorList>
            <consortium name="EnsemblPlants"/>
        </authorList>
    </citation>
    <scope>IDENTIFICATION</scope>
</reference>
<dbReference type="EnsemblPlants" id="Pp3c21_12500V3.1">
    <property type="protein sequence ID" value="Pp3c21_12500V3.1"/>
    <property type="gene ID" value="Pp3c21_12500"/>
</dbReference>